<reference evidence="1 2" key="1">
    <citation type="submission" date="2015-07" db="EMBL/GenBank/DDBJ databases">
        <title>Comparative genomics of the Sigatoka disease complex on banana suggests a link between parallel evolutionary changes in Pseudocercospora fijiensis and Pseudocercospora eumusae and increased virulence on the banana host.</title>
        <authorList>
            <person name="Chang T.-C."/>
            <person name="Salvucci A."/>
            <person name="Crous P.W."/>
            <person name="Stergiopoulos I."/>
        </authorList>
    </citation>
    <scope>NUCLEOTIDE SEQUENCE [LARGE SCALE GENOMIC DNA]</scope>
    <source>
        <strain evidence="1 2">CBS 116634</strain>
    </source>
</reference>
<accession>A0A139IF26</accession>
<comment type="caution">
    <text evidence="1">The sequence shown here is derived from an EMBL/GenBank/DDBJ whole genome shotgun (WGS) entry which is preliminary data.</text>
</comment>
<dbReference type="AlphaFoldDB" id="A0A139IF26"/>
<name>A0A139IF26_9PEZI</name>
<dbReference type="EMBL" id="LFZO01000124">
    <property type="protein sequence ID" value="KXT13245.1"/>
    <property type="molecule type" value="Genomic_DNA"/>
</dbReference>
<protein>
    <submittedName>
        <fullName evidence="1">Uncharacterized protein</fullName>
    </submittedName>
</protein>
<organism evidence="1 2">
    <name type="scientific">Pseudocercospora musae</name>
    <dbReference type="NCBI Taxonomy" id="113226"/>
    <lineage>
        <taxon>Eukaryota</taxon>
        <taxon>Fungi</taxon>
        <taxon>Dikarya</taxon>
        <taxon>Ascomycota</taxon>
        <taxon>Pezizomycotina</taxon>
        <taxon>Dothideomycetes</taxon>
        <taxon>Dothideomycetidae</taxon>
        <taxon>Mycosphaerellales</taxon>
        <taxon>Mycosphaerellaceae</taxon>
        <taxon>Pseudocercospora</taxon>
    </lineage>
</organism>
<dbReference type="Proteomes" id="UP000073492">
    <property type="component" value="Unassembled WGS sequence"/>
</dbReference>
<evidence type="ECO:0000313" key="1">
    <source>
        <dbReference type="EMBL" id="KXT13245.1"/>
    </source>
</evidence>
<proteinExistence type="predicted"/>
<sequence>MSVKSLADMFVCGAISYQCGGIEMWQLWQKYVQMYGGVLLHAMKEAVRPRTRQFGTGALEAWRWGDWAIGV</sequence>
<keyword evidence="2" id="KW-1185">Reference proteome</keyword>
<evidence type="ECO:0000313" key="2">
    <source>
        <dbReference type="Proteomes" id="UP000073492"/>
    </source>
</evidence>
<gene>
    <name evidence="1" type="ORF">AC579_1738</name>
</gene>